<dbReference type="Pfam" id="PF00702">
    <property type="entry name" value="Hydrolase"/>
    <property type="match status" value="1"/>
</dbReference>
<dbReference type="SUPFAM" id="SSF56784">
    <property type="entry name" value="HAD-like"/>
    <property type="match status" value="1"/>
</dbReference>
<organism evidence="15 16">
    <name type="scientific">Sinorhizobium meliloti (strain SM11)</name>
    <dbReference type="NCBI Taxonomy" id="707241"/>
    <lineage>
        <taxon>Bacteria</taxon>
        <taxon>Pseudomonadati</taxon>
        <taxon>Pseudomonadota</taxon>
        <taxon>Alphaproteobacteria</taxon>
        <taxon>Hyphomicrobiales</taxon>
        <taxon>Rhizobiaceae</taxon>
        <taxon>Sinorhizobium/Ensifer group</taxon>
        <taxon>Sinorhizobium</taxon>
    </lineage>
</organism>
<evidence type="ECO:0000256" key="12">
    <source>
        <dbReference type="ARBA" id="ARBA00023065"/>
    </source>
</evidence>
<dbReference type="GO" id="GO:0016020">
    <property type="term" value="C:membrane"/>
    <property type="evidence" value="ECO:0007669"/>
    <property type="project" value="TreeGrafter"/>
</dbReference>
<dbReference type="GO" id="GO:0012505">
    <property type="term" value="C:endomembrane system"/>
    <property type="evidence" value="ECO:0007669"/>
    <property type="project" value="UniProtKB-SubCell"/>
</dbReference>
<keyword evidence="4" id="KW-0812">Transmembrane</keyword>
<dbReference type="FunFam" id="3.40.50.1000:FF:000144">
    <property type="entry name" value="copper-transporting ATPase 1 isoform X2"/>
    <property type="match status" value="1"/>
</dbReference>
<evidence type="ECO:0000256" key="11">
    <source>
        <dbReference type="ARBA" id="ARBA00023008"/>
    </source>
</evidence>
<name>Q1WLJ3_SINMM</name>
<dbReference type="PANTHER" id="PTHR43520:SF8">
    <property type="entry name" value="P-TYPE CU(+) TRANSPORTER"/>
    <property type="match status" value="1"/>
</dbReference>
<dbReference type="GO" id="GO:0005524">
    <property type="term" value="F:ATP binding"/>
    <property type="evidence" value="ECO:0007669"/>
    <property type="project" value="UniProtKB-KW"/>
</dbReference>
<keyword evidence="10" id="KW-1133">Transmembrane helix</keyword>
<accession>Q1WLJ3</accession>
<evidence type="ECO:0000256" key="7">
    <source>
        <dbReference type="ARBA" id="ARBA00022796"/>
    </source>
</evidence>
<dbReference type="Gene3D" id="3.40.1110.10">
    <property type="entry name" value="Calcium-transporting ATPase, cytoplasmic domain N"/>
    <property type="match status" value="1"/>
</dbReference>
<evidence type="ECO:0000256" key="14">
    <source>
        <dbReference type="ARBA" id="ARBA00049289"/>
    </source>
</evidence>
<keyword evidence="15" id="KW-0614">Plasmid</keyword>
<evidence type="ECO:0000256" key="8">
    <source>
        <dbReference type="ARBA" id="ARBA00022840"/>
    </source>
</evidence>
<evidence type="ECO:0000256" key="9">
    <source>
        <dbReference type="ARBA" id="ARBA00022967"/>
    </source>
</evidence>
<sequence length="132" mass="13910">MVAGTLGVRGFSFVYVIFDDGAGPYWARSRVLGISECRTESPSVGRLGPLASTKTFAMAAAALLSVTLVPVADTLKPEAKEAIAALRSEGIEVILLTGDNERTATAVARPERGAFLIGIKVACQNSGSLWRR</sequence>
<evidence type="ECO:0000256" key="3">
    <source>
        <dbReference type="ARBA" id="ARBA00022448"/>
    </source>
</evidence>
<keyword evidence="12" id="KW-0406">Ion transport</keyword>
<geneLocation type="plasmid" evidence="15 16">
    <name>pSmeSM11a</name>
</geneLocation>
<comment type="catalytic activity">
    <reaction evidence="14">
        <text>Cu(+)(in) + ATP + H2O = Cu(+)(out) + ADP + phosphate + H(+)</text>
        <dbReference type="Rhea" id="RHEA:25792"/>
        <dbReference type="ChEBI" id="CHEBI:15377"/>
        <dbReference type="ChEBI" id="CHEBI:15378"/>
        <dbReference type="ChEBI" id="CHEBI:30616"/>
        <dbReference type="ChEBI" id="CHEBI:43474"/>
        <dbReference type="ChEBI" id="CHEBI:49552"/>
        <dbReference type="ChEBI" id="CHEBI:456216"/>
        <dbReference type="EC" id="7.2.2.8"/>
    </reaction>
</comment>
<dbReference type="GO" id="GO:0005507">
    <property type="term" value="F:copper ion binding"/>
    <property type="evidence" value="ECO:0007669"/>
    <property type="project" value="TreeGrafter"/>
</dbReference>
<dbReference type="InterPro" id="IPR023214">
    <property type="entry name" value="HAD_sf"/>
</dbReference>
<evidence type="ECO:0000256" key="5">
    <source>
        <dbReference type="ARBA" id="ARBA00022723"/>
    </source>
</evidence>
<dbReference type="Gene3D" id="3.40.50.1000">
    <property type="entry name" value="HAD superfamily/HAD-like"/>
    <property type="match status" value="1"/>
</dbReference>
<dbReference type="PANTHER" id="PTHR43520">
    <property type="entry name" value="ATP7, ISOFORM B"/>
    <property type="match status" value="1"/>
</dbReference>
<keyword evidence="8" id="KW-0067">ATP-binding</keyword>
<comment type="subcellular location">
    <subcellularLocation>
        <location evidence="1">Endomembrane system</location>
        <topology evidence="1">Multi-pass membrane protein</topology>
    </subcellularLocation>
</comment>
<reference evidence="16" key="2">
    <citation type="journal article" date="2011" name="J. Biotechnol.">
        <title>The complete genome sequence of the dominant Sinorhizobium meliloti field isolate SM11 extends the S. meliloti pan-genome.</title>
        <authorList>
            <person name="Schneiker-Bekel S."/>
            <person name="Wibberg D."/>
            <person name="Bekel T."/>
            <person name="Blom J."/>
            <person name="Linke B."/>
            <person name="Neuweger H."/>
            <person name="Stiens M."/>
            <person name="Vorholter F.J."/>
            <person name="Weidner S."/>
            <person name="Goesmann A."/>
            <person name="Puhler A."/>
            <person name="Schluter A."/>
        </authorList>
    </citation>
    <scope>NUCLEOTIDE SEQUENCE [LARGE SCALE GENOMIC DNA]</scope>
    <source>
        <strain evidence="16">SM11</strain>
        <plasmid evidence="16">pSmeSM11a</plasmid>
    </source>
</reference>
<dbReference type="AlphaFoldDB" id="Q1WLJ3"/>
<dbReference type="EMBL" id="DQ145546">
    <property type="protein sequence ID" value="ABA56007.1"/>
    <property type="molecule type" value="Genomic_DNA"/>
</dbReference>
<keyword evidence="3" id="KW-0813">Transport</keyword>
<evidence type="ECO:0000256" key="13">
    <source>
        <dbReference type="ARBA" id="ARBA00023136"/>
    </source>
</evidence>
<dbReference type="RefSeq" id="WP_012881209.1">
    <property type="nucleotide sequence ID" value="NZ_JAJJBH010000003.1"/>
</dbReference>
<dbReference type="EC" id="7.2.2.8" evidence="2"/>
<evidence type="ECO:0000313" key="16">
    <source>
        <dbReference type="Proteomes" id="UP000009045"/>
    </source>
</evidence>
<evidence type="ECO:0000256" key="10">
    <source>
        <dbReference type="ARBA" id="ARBA00022989"/>
    </source>
</evidence>
<evidence type="ECO:0000256" key="4">
    <source>
        <dbReference type="ARBA" id="ARBA00022692"/>
    </source>
</evidence>
<dbReference type="Proteomes" id="UP000009045">
    <property type="component" value="Plasmid pSmeSM11a"/>
</dbReference>
<dbReference type="InterPro" id="IPR023299">
    <property type="entry name" value="ATPase_P-typ_cyto_dom_N"/>
</dbReference>
<keyword evidence="5" id="KW-0479">Metal-binding</keyword>
<dbReference type="GO" id="GO:0140581">
    <property type="term" value="F:P-type monovalent copper transporter activity"/>
    <property type="evidence" value="ECO:0007669"/>
    <property type="project" value="UniProtKB-EC"/>
</dbReference>
<keyword evidence="11" id="KW-0186">Copper</keyword>
<dbReference type="GO" id="GO:0043682">
    <property type="term" value="F:P-type divalent copper transporter activity"/>
    <property type="evidence" value="ECO:0007669"/>
    <property type="project" value="TreeGrafter"/>
</dbReference>
<keyword evidence="13" id="KW-0472">Membrane</keyword>
<keyword evidence="6" id="KW-0547">Nucleotide-binding</keyword>
<reference evidence="15 16" key="1">
    <citation type="journal article" date="2006" name="Appl. Environ. Microbiol.">
        <title>Sequence analysis of the 144-kilobase accessory plasmid pSmeSM11a, isolated from a dominant Sinorhizobium meliloti strain identified during a long-term field release experiment.</title>
        <authorList>
            <person name="Stiens M."/>
            <person name="Schneiker S."/>
            <person name="Keller M."/>
            <person name="Kuhn S."/>
            <person name="Puhler A."/>
            <person name="Schluter A."/>
        </authorList>
    </citation>
    <scope>NUCLEOTIDE SEQUENCE [LARGE SCALE GENOMIC DNA]</scope>
    <source>
        <strain evidence="16">SM11</strain>
        <plasmid evidence="15 16">pSmeSM11a</plasmid>
    </source>
</reference>
<evidence type="ECO:0000256" key="2">
    <source>
        <dbReference type="ARBA" id="ARBA00012517"/>
    </source>
</evidence>
<dbReference type="GO" id="GO:0055070">
    <property type="term" value="P:copper ion homeostasis"/>
    <property type="evidence" value="ECO:0007669"/>
    <property type="project" value="TreeGrafter"/>
</dbReference>
<evidence type="ECO:0000313" key="15">
    <source>
        <dbReference type="EMBL" id="ABA56007.1"/>
    </source>
</evidence>
<protein>
    <recommendedName>
        <fullName evidence="2">P-type Cu(+) transporter</fullName>
        <ecNumber evidence="2">7.2.2.8</ecNumber>
    </recommendedName>
</protein>
<dbReference type="InterPro" id="IPR036412">
    <property type="entry name" value="HAD-like_sf"/>
</dbReference>
<evidence type="ECO:0000256" key="1">
    <source>
        <dbReference type="ARBA" id="ARBA00004127"/>
    </source>
</evidence>
<proteinExistence type="predicted"/>
<keyword evidence="9" id="KW-1278">Translocase</keyword>
<evidence type="ECO:0000256" key="6">
    <source>
        <dbReference type="ARBA" id="ARBA00022741"/>
    </source>
</evidence>
<keyword evidence="7" id="KW-0187">Copper transport</keyword>